<evidence type="ECO:0000313" key="6">
    <source>
        <dbReference type="Proteomes" id="UP001595872"/>
    </source>
</evidence>
<dbReference type="SUPFAM" id="SSF56655">
    <property type="entry name" value="Carbohydrate phosphatase"/>
    <property type="match status" value="1"/>
</dbReference>
<evidence type="ECO:0000256" key="3">
    <source>
        <dbReference type="ARBA" id="ARBA00022723"/>
    </source>
</evidence>
<dbReference type="PANTHER" id="PTHR20854:SF4">
    <property type="entry name" value="INOSITOL-1-MONOPHOSPHATASE-RELATED"/>
    <property type="match status" value="1"/>
</dbReference>
<dbReference type="Gene3D" id="3.30.540.10">
    <property type="entry name" value="Fructose-1,6-Bisphosphatase, subunit A, domain 1"/>
    <property type="match status" value="1"/>
</dbReference>
<dbReference type="PRINTS" id="PR00377">
    <property type="entry name" value="IMPHPHTASES"/>
</dbReference>
<dbReference type="EMBL" id="JBHSIT010000008">
    <property type="protein sequence ID" value="MFC4910804.1"/>
    <property type="molecule type" value="Genomic_DNA"/>
</dbReference>
<dbReference type="PROSITE" id="PS00630">
    <property type="entry name" value="IMP_2"/>
    <property type="match status" value="1"/>
</dbReference>
<dbReference type="Pfam" id="PF00459">
    <property type="entry name" value="Inositol_P"/>
    <property type="match status" value="1"/>
</dbReference>
<gene>
    <name evidence="5" type="ORF">ACFPCY_26055</name>
</gene>
<evidence type="ECO:0000256" key="2">
    <source>
        <dbReference type="ARBA" id="ARBA00013106"/>
    </source>
</evidence>
<dbReference type="EC" id="3.1.3.25" evidence="2"/>
<dbReference type="RefSeq" id="WP_378259461.1">
    <property type="nucleotide sequence ID" value="NZ_JBHSIT010000008.1"/>
</dbReference>
<accession>A0ABV9U4N4</accession>
<evidence type="ECO:0000256" key="4">
    <source>
        <dbReference type="ARBA" id="ARBA00022842"/>
    </source>
</evidence>
<dbReference type="InterPro" id="IPR020550">
    <property type="entry name" value="Inositol_monophosphatase_CS"/>
</dbReference>
<keyword evidence="6" id="KW-1185">Reference proteome</keyword>
<proteinExistence type="predicted"/>
<dbReference type="InterPro" id="IPR000760">
    <property type="entry name" value="Inositol_monophosphatase-like"/>
</dbReference>
<dbReference type="PANTHER" id="PTHR20854">
    <property type="entry name" value="INOSITOL MONOPHOSPHATASE"/>
    <property type="match status" value="1"/>
</dbReference>
<evidence type="ECO:0000313" key="5">
    <source>
        <dbReference type="EMBL" id="MFC4910804.1"/>
    </source>
</evidence>
<protein>
    <recommendedName>
        <fullName evidence="2">inositol-phosphate phosphatase</fullName>
        <ecNumber evidence="2">3.1.3.25</ecNumber>
    </recommendedName>
</protein>
<keyword evidence="4" id="KW-0460">Magnesium</keyword>
<name>A0ABV9U4N4_9ACTN</name>
<reference evidence="6" key="1">
    <citation type="journal article" date="2019" name="Int. J. Syst. Evol. Microbiol.">
        <title>The Global Catalogue of Microorganisms (GCM) 10K type strain sequencing project: providing services to taxonomists for standard genome sequencing and annotation.</title>
        <authorList>
            <consortium name="The Broad Institute Genomics Platform"/>
            <consortium name="The Broad Institute Genome Sequencing Center for Infectious Disease"/>
            <person name="Wu L."/>
            <person name="Ma J."/>
        </authorList>
    </citation>
    <scope>NUCLEOTIDE SEQUENCE [LARGE SCALE GENOMIC DNA]</scope>
    <source>
        <strain evidence="6">KLKA75</strain>
    </source>
</reference>
<dbReference type="Proteomes" id="UP001595872">
    <property type="component" value="Unassembled WGS sequence"/>
</dbReference>
<evidence type="ECO:0000256" key="1">
    <source>
        <dbReference type="ARBA" id="ARBA00001033"/>
    </source>
</evidence>
<keyword evidence="3" id="KW-0479">Metal-binding</keyword>
<organism evidence="5 6">
    <name type="scientific">Actinomadura gamaensis</name>
    <dbReference type="NCBI Taxonomy" id="1763541"/>
    <lineage>
        <taxon>Bacteria</taxon>
        <taxon>Bacillati</taxon>
        <taxon>Actinomycetota</taxon>
        <taxon>Actinomycetes</taxon>
        <taxon>Streptosporangiales</taxon>
        <taxon>Thermomonosporaceae</taxon>
        <taxon>Actinomadura</taxon>
    </lineage>
</organism>
<dbReference type="Gene3D" id="3.40.190.80">
    <property type="match status" value="1"/>
</dbReference>
<sequence length="252" mass="27297">MDDLAVALALADLADDVTMRHFRRAGLVVRTKPDRSPVTEADTETERALRAHLAAHRPDDSVLGEEQGGTQGPRCWVIDPVDHTANFARGMPVFGTLIALTEQGRPTVGVVSAPALGRRWWASRGQGAFADGTRMRVSAVDDLSEATLSFAALHRWDDRDLLPEIADLSRRALHTWGSGGFWAQMLVAEGRLDACLDPWGKPWDLAASKIIVEEAGGLLTDLTGAPRIDQDCALASNGLLHKQLLDALAPRE</sequence>
<comment type="caution">
    <text evidence="5">The sequence shown here is derived from an EMBL/GenBank/DDBJ whole genome shotgun (WGS) entry which is preliminary data.</text>
</comment>
<comment type="catalytic activity">
    <reaction evidence="1">
        <text>a myo-inositol phosphate + H2O = myo-inositol + phosphate</text>
        <dbReference type="Rhea" id="RHEA:24056"/>
        <dbReference type="ChEBI" id="CHEBI:15377"/>
        <dbReference type="ChEBI" id="CHEBI:17268"/>
        <dbReference type="ChEBI" id="CHEBI:43474"/>
        <dbReference type="ChEBI" id="CHEBI:84139"/>
        <dbReference type="EC" id="3.1.3.25"/>
    </reaction>
</comment>